<reference evidence="10 11" key="1">
    <citation type="submission" date="2020-07" db="EMBL/GenBank/DDBJ databases">
        <authorList>
            <person name="Feng X."/>
        </authorList>
    </citation>
    <scope>NUCLEOTIDE SEQUENCE [LARGE SCALE GENOMIC DNA]</scope>
    <source>
        <strain evidence="10 11">JCM23202</strain>
    </source>
</reference>
<feature type="transmembrane region" description="Helical" evidence="8">
    <location>
        <begin position="293"/>
        <end position="322"/>
    </location>
</feature>
<proteinExistence type="inferred from homology"/>
<feature type="transmembrane region" description="Helical" evidence="8">
    <location>
        <begin position="420"/>
        <end position="438"/>
    </location>
</feature>
<feature type="transmembrane region" description="Helical" evidence="8">
    <location>
        <begin position="252"/>
        <end position="272"/>
    </location>
</feature>
<comment type="caution">
    <text evidence="10">The sequence shown here is derived from an EMBL/GenBank/DDBJ whole genome shotgun (WGS) entry which is preliminary data.</text>
</comment>
<evidence type="ECO:0000256" key="3">
    <source>
        <dbReference type="ARBA" id="ARBA00022448"/>
    </source>
</evidence>
<sequence>MRPVLILLQKDISLFLKDKAAIALTFIVPFCVIYIVGNIFGGSGDQGGISSSIRLGLLDEASNPTSQIIVDALEAEEGLRIISSSKGPEGEQIPLSRDTIQKGIEDHDFNFALIIPQDLLSSSELGLRLEFLSNPKNPIESQIINGLIQKAVFSKIPQLLSEKIDQQQRDELGPEKYSTFQNGIAAAISLAYDDIEYDDVKDKIGFAGLTDLISGSEGESEDASNSLSNLVNIEESQVFGKEVKNPTLTRMIGGYAIMFLLFATTGSAASLFEERNEGLFLRLLSMPVRRTHILWSKFLFNTLLGMVQALTLFIASSFLFGVEVFPHFLNLILVSLVASAACAAFGMTLASLAKTPQQAQGFGTLLIISMSALGGAWFPLSLMPATMQFIGKFTLVYWGVESYLGALWEDAQLLKILPELGVLAAIACCLLALSSWRFKTGDLFR</sequence>
<dbReference type="Proteomes" id="UP000526501">
    <property type="component" value="Unassembled WGS sequence"/>
</dbReference>
<feature type="transmembrane region" description="Helical" evidence="8">
    <location>
        <begin position="21"/>
        <end position="41"/>
    </location>
</feature>
<feature type="transmembrane region" description="Helical" evidence="8">
    <location>
        <begin position="328"/>
        <end position="350"/>
    </location>
</feature>
<name>A0A7X1B7M5_9BACT</name>
<evidence type="ECO:0000256" key="1">
    <source>
        <dbReference type="ARBA" id="ARBA00004651"/>
    </source>
</evidence>
<dbReference type="EMBL" id="JACHVC010000012">
    <property type="protein sequence ID" value="MBC2607166.1"/>
    <property type="molecule type" value="Genomic_DNA"/>
</dbReference>
<dbReference type="InterPro" id="IPR013525">
    <property type="entry name" value="ABC2_TM"/>
</dbReference>
<evidence type="ECO:0000256" key="7">
    <source>
        <dbReference type="ARBA" id="ARBA00023136"/>
    </source>
</evidence>
<protein>
    <submittedName>
        <fullName evidence="10">ABC transporter permease</fullName>
    </submittedName>
</protein>
<keyword evidence="6 8" id="KW-1133">Transmembrane helix</keyword>
<evidence type="ECO:0000256" key="8">
    <source>
        <dbReference type="SAM" id="Phobius"/>
    </source>
</evidence>
<keyword evidence="7 8" id="KW-0472">Membrane</keyword>
<dbReference type="GO" id="GO:0140359">
    <property type="term" value="F:ABC-type transporter activity"/>
    <property type="evidence" value="ECO:0007669"/>
    <property type="project" value="InterPro"/>
</dbReference>
<accession>A0A7X1B7M5</accession>
<feature type="transmembrane region" description="Helical" evidence="8">
    <location>
        <begin position="362"/>
        <end position="383"/>
    </location>
</feature>
<evidence type="ECO:0000313" key="11">
    <source>
        <dbReference type="Proteomes" id="UP000526501"/>
    </source>
</evidence>
<evidence type="ECO:0000256" key="5">
    <source>
        <dbReference type="ARBA" id="ARBA00022692"/>
    </source>
</evidence>
<dbReference type="PROSITE" id="PS51012">
    <property type="entry name" value="ABC_TM2"/>
    <property type="match status" value="1"/>
</dbReference>
<dbReference type="AlphaFoldDB" id="A0A7X1B7M5"/>
<dbReference type="PANTHER" id="PTHR30294">
    <property type="entry name" value="MEMBRANE COMPONENT OF ABC TRANSPORTER YHHJ-RELATED"/>
    <property type="match status" value="1"/>
</dbReference>
<keyword evidence="4" id="KW-1003">Cell membrane</keyword>
<evidence type="ECO:0000259" key="9">
    <source>
        <dbReference type="PROSITE" id="PS51012"/>
    </source>
</evidence>
<organism evidence="10 11">
    <name type="scientific">Pelagicoccus albus</name>
    <dbReference type="NCBI Taxonomy" id="415222"/>
    <lineage>
        <taxon>Bacteria</taxon>
        <taxon>Pseudomonadati</taxon>
        <taxon>Verrucomicrobiota</taxon>
        <taxon>Opitutia</taxon>
        <taxon>Puniceicoccales</taxon>
        <taxon>Pelagicoccaceae</taxon>
        <taxon>Pelagicoccus</taxon>
    </lineage>
</organism>
<keyword evidence="3" id="KW-0813">Transport</keyword>
<keyword evidence="11" id="KW-1185">Reference proteome</keyword>
<keyword evidence="5 8" id="KW-0812">Transmembrane</keyword>
<evidence type="ECO:0000256" key="6">
    <source>
        <dbReference type="ARBA" id="ARBA00022989"/>
    </source>
</evidence>
<dbReference type="Pfam" id="PF12698">
    <property type="entry name" value="ABC2_membrane_3"/>
    <property type="match status" value="1"/>
</dbReference>
<feature type="domain" description="ABC transmembrane type-2" evidence="9">
    <location>
        <begin position="217"/>
        <end position="441"/>
    </location>
</feature>
<evidence type="ECO:0000313" key="10">
    <source>
        <dbReference type="EMBL" id="MBC2607166.1"/>
    </source>
</evidence>
<comment type="similarity">
    <text evidence="2">Belongs to the ABC-2 integral membrane protein family.</text>
</comment>
<dbReference type="GO" id="GO:0005886">
    <property type="term" value="C:plasma membrane"/>
    <property type="evidence" value="ECO:0007669"/>
    <property type="project" value="UniProtKB-SubCell"/>
</dbReference>
<evidence type="ECO:0000256" key="2">
    <source>
        <dbReference type="ARBA" id="ARBA00007783"/>
    </source>
</evidence>
<evidence type="ECO:0000256" key="4">
    <source>
        <dbReference type="ARBA" id="ARBA00022475"/>
    </source>
</evidence>
<dbReference type="InterPro" id="IPR051449">
    <property type="entry name" value="ABC-2_transporter_component"/>
</dbReference>
<gene>
    <name evidence="10" type="ORF">H5P27_14020</name>
</gene>
<dbReference type="InterPro" id="IPR047817">
    <property type="entry name" value="ABC2_TM_bact-type"/>
</dbReference>
<dbReference type="PANTHER" id="PTHR30294:SF38">
    <property type="entry name" value="TRANSPORT PERMEASE PROTEIN"/>
    <property type="match status" value="1"/>
</dbReference>
<comment type="subcellular location">
    <subcellularLocation>
        <location evidence="1">Cell membrane</location>
        <topology evidence="1">Multi-pass membrane protein</topology>
    </subcellularLocation>
</comment>
<dbReference type="RefSeq" id="WP_185661023.1">
    <property type="nucleotide sequence ID" value="NZ_CAWPOO010000012.1"/>
</dbReference>